<dbReference type="NCBIfam" id="TIGR00229">
    <property type="entry name" value="sensory_box"/>
    <property type="match status" value="1"/>
</dbReference>
<evidence type="ECO:0000256" key="10">
    <source>
        <dbReference type="PROSITE-ProRule" id="PRU00284"/>
    </source>
</evidence>
<protein>
    <submittedName>
        <fullName evidence="15">PAS domain-containing protein</fullName>
    </submittedName>
</protein>
<feature type="domain" description="HAMP" evidence="14">
    <location>
        <begin position="366"/>
        <end position="418"/>
    </location>
</feature>
<gene>
    <name evidence="15" type="ORF">Azoinq_12290</name>
</gene>
<feature type="domain" description="PAS" evidence="13">
    <location>
        <begin position="25"/>
        <end position="60"/>
    </location>
</feature>
<dbReference type="PROSITE" id="PS50112">
    <property type="entry name" value="PAS"/>
    <property type="match status" value="1"/>
</dbReference>
<keyword evidence="3" id="KW-0488">Methylation</keyword>
<dbReference type="GO" id="GO:0006935">
    <property type="term" value="P:chemotaxis"/>
    <property type="evidence" value="ECO:0007669"/>
    <property type="project" value="UniProtKB-KW"/>
</dbReference>
<dbReference type="EMBL" id="CP064782">
    <property type="protein sequence ID" value="QWT48618.1"/>
    <property type="molecule type" value="Genomic_DNA"/>
</dbReference>
<dbReference type="FunFam" id="1.10.287.950:FF:000001">
    <property type="entry name" value="Methyl-accepting chemotaxis sensory transducer"/>
    <property type="match status" value="1"/>
</dbReference>
<dbReference type="InterPro" id="IPR013655">
    <property type="entry name" value="PAS_fold_3"/>
</dbReference>
<evidence type="ECO:0000256" key="5">
    <source>
        <dbReference type="ARBA" id="ARBA00022692"/>
    </source>
</evidence>
<dbReference type="InterPro" id="IPR000014">
    <property type="entry name" value="PAS"/>
</dbReference>
<dbReference type="PANTHER" id="PTHR32089">
    <property type="entry name" value="METHYL-ACCEPTING CHEMOTAXIS PROTEIN MCPB"/>
    <property type="match status" value="1"/>
</dbReference>
<proteinExistence type="inferred from homology"/>
<dbReference type="PROSITE" id="PS50885">
    <property type="entry name" value="HAMP"/>
    <property type="match status" value="1"/>
</dbReference>
<sequence length="697" mass="76410">MKINQPVTQQEIPVPEDEYLVSKTDLKGIITYANDAFVAVSGFSRTELMGKNHNVVRHPDMPPQAFADLWETVKGGNPWRGLVKNRAKNGGFYWVRAVIVPITREGRIEGYMSVRTPPSRDQIREAEILYRDLLAHPERSLGNTSPFRRSLSLRTRLRAMLGAFVLVALILAGLGLYGMNQSNQDLVDQYQRELVPAVQANQVAQLLAESRSQVLLGLQHDPAGNLARLHDHSIQVHVGHLEENRQRTWELLRALEQQAQDSVVRRDLGELIRLRQMYSDEAMKPAQEALSRGDFRAVESLLVSRINPHYARVEEACQRLAEDFKGVAQREFSQAKARYERFLLWMGGITLGVLALAFGGGWLLIRAIIEPIRQSVNIFRRISEGDLRGDIDISRRDELGRLLCQLATMQVRLKVMLDQIRNATAGVEDRSHGLREDMGGVVAKSQQQLSDVQSVAAATEEFSQSVAEVASHAGDTAGAAEQSTTLVLSSNSQLDQSMAATAQGVSTVNAASASLHELNDAIVRIGDVTRVIQEIASQTNLLALNAAIEAARAGEAGRGFAVVADEVRKLAERTTASTGDITATVEAIQSTTREAVSRMESAVTEVESGNQLMGESVAGLAGITQSSRQVTDMARQISDAAQQQTVASQEVSRSMEHISSLIEQNTAAAQDAEQATAALLEHTNLLRELLAGFRLRA</sequence>
<dbReference type="Pfam" id="PF02203">
    <property type="entry name" value="TarH"/>
    <property type="match status" value="1"/>
</dbReference>
<evidence type="ECO:0000256" key="9">
    <source>
        <dbReference type="ARBA" id="ARBA00029447"/>
    </source>
</evidence>
<dbReference type="GO" id="GO:0005886">
    <property type="term" value="C:plasma membrane"/>
    <property type="evidence" value="ECO:0007669"/>
    <property type="project" value="UniProtKB-SubCell"/>
</dbReference>
<dbReference type="Pfam" id="PF00015">
    <property type="entry name" value="MCPsignal"/>
    <property type="match status" value="1"/>
</dbReference>
<dbReference type="Pfam" id="PF08447">
    <property type="entry name" value="PAS_3"/>
    <property type="match status" value="1"/>
</dbReference>
<dbReference type="SMART" id="SM00283">
    <property type="entry name" value="MA"/>
    <property type="match status" value="1"/>
</dbReference>
<feature type="transmembrane region" description="Helical" evidence="11">
    <location>
        <begin position="157"/>
        <end position="179"/>
    </location>
</feature>
<keyword evidence="6 11" id="KW-1133">Transmembrane helix</keyword>
<dbReference type="CDD" id="cd06225">
    <property type="entry name" value="HAMP"/>
    <property type="match status" value="1"/>
</dbReference>
<evidence type="ECO:0000256" key="6">
    <source>
        <dbReference type="ARBA" id="ARBA00022989"/>
    </source>
</evidence>
<dbReference type="Proteomes" id="UP000683428">
    <property type="component" value="Chromosome"/>
</dbReference>
<evidence type="ECO:0000256" key="4">
    <source>
        <dbReference type="ARBA" id="ARBA00022500"/>
    </source>
</evidence>
<dbReference type="GO" id="GO:0007165">
    <property type="term" value="P:signal transduction"/>
    <property type="evidence" value="ECO:0007669"/>
    <property type="project" value="UniProtKB-KW"/>
</dbReference>
<dbReference type="InterPro" id="IPR003660">
    <property type="entry name" value="HAMP_dom"/>
</dbReference>
<evidence type="ECO:0000259" key="13">
    <source>
        <dbReference type="PROSITE" id="PS50112"/>
    </source>
</evidence>
<feature type="domain" description="Methyl-accepting transducer" evidence="12">
    <location>
        <begin position="423"/>
        <end position="659"/>
    </location>
</feature>
<dbReference type="InterPro" id="IPR003122">
    <property type="entry name" value="Tar_rcpt_lig-bd"/>
</dbReference>
<keyword evidence="16" id="KW-1185">Reference proteome</keyword>
<evidence type="ECO:0000259" key="14">
    <source>
        <dbReference type="PROSITE" id="PS50885"/>
    </source>
</evidence>
<dbReference type="RefSeq" id="WP_216128663.1">
    <property type="nucleotide sequence ID" value="NZ_CP064782.1"/>
</dbReference>
<evidence type="ECO:0000256" key="7">
    <source>
        <dbReference type="ARBA" id="ARBA00023136"/>
    </source>
</evidence>
<organism evidence="15 16">
    <name type="scientific">Azospira inquinata</name>
    <dbReference type="NCBI Taxonomy" id="2785627"/>
    <lineage>
        <taxon>Bacteria</taxon>
        <taxon>Pseudomonadati</taxon>
        <taxon>Pseudomonadota</taxon>
        <taxon>Betaproteobacteria</taxon>
        <taxon>Rhodocyclales</taxon>
        <taxon>Rhodocyclaceae</taxon>
        <taxon>Azospira</taxon>
    </lineage>
</organism>
<evidence type="ECO:0000256" key="2">
    <source>
        <dbReference type="ARBA" id="ARBA00022475"/>
    </source>
</evidence>
<keyword evidence="7 11" id="KW-0472">Membrane</keyword>
<dbReference type="CDD" id="cd11386">
    <property type="entry name" value="MCP_signal"/>
    <property type="match status" value="1"/>
</dbReference>
<reference evidence="15" key="1">
    <citation type="submission" date="2020-11" db="EMBL/GenBank/DDBJ databases">
        <title>Azospira inquinata sp. nov.</title>
        <authorList>
            <person name="Moe W.M."/>
            <person name="Mikes M.C."/>
        </authorList>
    </citation>
    <scope>NUCLEOTIDE SEQUENCE</scope>
    <source>
        <strain evidence="15">Azo-3</strain>
    </source>
</reference>
<evidence type="ECO:0000313" key="15">
    <source>
        <dbReference type="EMBL" id="QWT48618.1"/>
    </source>
</evidence>
<evidence type="ECO:0000259" key="12">
    <source>
        <dbReference type="PROSITE" id="PS50111"/>
    </source>
</evidence>
<dbReference type="InterPro" id="IPR004089">
    <property type="entry name" value="MCPsignal_dom"/>
</dbReference>
<feature type="transmembrane region" description="Helical" evidence="11">
    <location>
        <begin position="342"/>
        <end position="365"/>
    </location>
</feature>
<keyword evidence="2" id="KW-1003">Cell membrane</keyword>
<comment type="similarity">
    <text evidence="9">Belongs to the methyl-accepting chemotaxis (MCP) protein family.</text>
</comment>
<evidence type="ECO:0000313" key="16">
    <source>
        <dbReference type="Proteomes" id="UP000683428"/>
    </source>
</evidence>
<evidence type="ECO:0000256" key="3">
    <source>
        <dbReference type="ARBA" id="ARBA00022481"/>
    </source>
</evidence>
<dbReference type="SMART" id="SM00304">
    <property type="entry name" value="HAMP"/>
    <property type="match status" value="1"/>
</dbReference>
<name>A0A975XUB1_9RHOO</name>
<dbReference type="Pfam" id="PF00672">
    <property type="entry name" value="HAMP"/>
    <property type="match status" value="1"/>
</dbReference>
<comment type="subcellular location">
    <subcellularLocation>
        <location evidence="1">Cell membrane</location>
        <topology evidence="1">Multi-pass membrane protein</topology>
    </subcellularLocation>
</comment>
<keyword evidence="5 11" id="KW-0812">Transmembrane</keyword>
<accession>A0A975XUB1</accession>
<dbReference type="KEGG" id="aiq:Azoinq_12290"/>
<dbReference type="CDD" id="cd00130">
    <property type="entry name" value="PAS"/>
    <property type="match status" value="1"/>
</dbReference>
<evidence type="ECO:0000256" key="1">
    <source>
        <dbReference type="ARBA" id="ARBA00004651"/>
    </source>
</evidence>
<dbReference type="AlphaFoldDB" id="A0A975XUB1"/>
<evidence type="ECO:0000256" key="8">
    <source>
        <dbReference type="ARBA" id="ARBA00023224"/>
    </source>
</evidence>
<dbReference type="PROSITE" id="PS50111">
    <property type="entry name" value="CHEMOTAXIS_TRANSDUC_2"/>
    <property type="match status" value="1"/>
</dbReference>
<dbReference type="PANTHER" id="PTHR32089:SF112">
    <property type="entry name" value="LYSOZYME-LIKE PROTEIN-RELATED"/>
    <property type="match status" value="1"/>
</dbReference>
<keyword evidence="4" id="KW-0145">Chemotaxis</keyword>
<evidence type="ECO:0000256" key="11">
    <source>
        <dbReference type="SAM" id="Phobius"/>
    </source>
</evidence>
<keyword evidence="8 10" id="KW-0807">Transducer</keyword>